<dbReference type="EMBL" id="DAASUN010000003">
    <property type="protein sequence ID" value="HAE7080235.1"/>
    <property type="molecule type" value="Genomic_DNA"/>
</dbReference>
<name>A0A735PVV4_SALER</name>
<sequence>MKITQWLKSLVHTEQREMPDMKDIVTDYMVKSRPITLAACHWFRLPNLTSTTGCVHATAWAICYIRFR</sequence>
<organism evidence="1">
    <name type="scientific">Salmonella enterica subsp. salamae serovar 42:z:1,5</name>
    <dbReference type="NCBI Taxonomy" id="1967617"/>
    <lineage>
        <taxon>Bacteria</taxon>
        <taxon>Pseudomonadati</taxon>
        <taxon>Pseudomonadota</taxon>
        <taxon>Gammaproteobacteria</taxon>
        <taxon>Enterobacterales</taxon>
        <taxon>Enterobacteriaceae</taxon>
        <taxon>Salmonella</taxon>
    </lineage>
</organism>
<proteinExistence type="predicted"/>
<reference evidence="1" key="1">
    <citation type="journal article" date="2018" name="Genome Biol.">
        <title>SKESA: strategic k-mer extension for scrupulous assemblies.</title>
        <authorList>
            <person name="Souvorov A."/>
            <person name="Agarwala R."/>
            <person name="Lipman D.J."/>
        </authorList>
    </citation>
    <scope>NUCLEOTIDE SEQUENCE</scope>
    <source>
        <strain evidence="1">3376-57</strain>
    </source>
</reference>
<reference evidence="1" key="2">
    <citation type="submission" date="2018-07" db="EMBL/GenBank/DDBJ databases">
        <authorList>
            <consortium name="NCBI Pathogen Detection Project"/>
        </authorList>
    </citation>
    <scope>NUCLEOTIDE SEQUENCE</scope>
    <source>
        <strain evidence="1">3376-57</strain>
    </source>
</reference>
<protein>
    <submittedName>
        <fullName evidence="1">Uncharacterized protein</fullName>
    </submittedName>
</protein>
<accession>A0A735PVV4</accession>
<evidence type="ECO:0000313" key="1">
    <source>
        <dbReference type="EMBL" id="HAE7080235.1"/>
    </source>
</evidence>
<comment type="caution">
    <text evidence="1">The sequence shown here is derived from an EMBL/GenBank/DDBJ whole genome shotgun (WGS) entry which is preliminary data.</text>
</comment>
<gene>
    <name evidence="1" type="ORF">GNC10_000767</name>
</gene>
<dbReference type="AlphaFoldDB" id="A0A735PVV4"/>